<dbReference type="AlphaFoldDB" id="A0A420IQ27"/>
<name>A0A420IQ27_9PEZI</name>
<comment type="caution">
    <text evidence="1">The sequence shown here is derived from an EMBL/GenBank/DDBJ whole genome shotgun (WGS) entry which is preliminary data.</text>
</comment>
<proteinExistence type="predicted"/>
<protein>
    <submittedName>
        <fullName evidence="1">Uncharacterized protein</fullName>
    </submittedName>
</protein>
<accession>A0A420IQ27</accession>
<sequence length="79" mass="9169">MEDEREREKLTEGQISLLQTESKFIDIDFVGEPLLSTDATAVELNIKIFDFMMNNQNIVDTELFFLLPGRIYGVEKVRI</sequence>
<organism evidence="1 2">
    <name type="scientific">Golovinomyces cichoracearum</name>
    <dbReference type="NCBI Taxonomy" id="62708"/>
    <lineage>
        <taxon>Eukaryota</taxon>
        <taxon>Fungi</taxon>
        <taxon>Dikarya</taxon>
        <taxon>Ascomycota</taxon>
        <taxon>Pezizomycotina</taxon>
        <taxon>Leotiomycetes</taxon>
        <taxon>Erysiphales</taxon>
        <taxon>Erysiphaceae</taxon>
        <taxon>Golovinomyces</taxon>
    </lineage>
</organism>
<dbReference type="Proteomes" id="UP000285326">
    <property type="component" value="Unassembled WGS sequence"/>
</dbReference>
<evidence type="ECO:0000313" key="1">
    <source>
        <dbReference type="EMBL" id="RKF76602.1"/>
    </source>
</evidence>
<gene>
    <name evidence="1" type="ORF">GcM1_226078</name>
</gene>
<dbReference type="EMBL" id="MCBS01022618">
    <property type="protein sequence ID" value="RKF76602.1"/>
    <property type="molecule type" value="Genomic_DNA"/>
</dbReference>
<evidence type="ECO:0000313" key="2">
    <source>
        <dbReference type="Proteomes" id="UP000285326"/>
    </source>
</evidence>
<reference evidence="1 2" key="1">
    <citation type="journal article" date="2018" name="BMC Genomics">
        <title>Comparative genome analyses reveal sequence features reflecting distinct modes of host-adaptation between dicot and monocot powdery mildew.</title>
        <authorList>
            <person name="Wu Y."/>
            <person name="Ma X."/>
            <person name="Pan Z."/>
            <person name="Kale S.D."/>
            <person name="Song Y."/>
            <person name="King H."/>
            <person name="Zhang Q."/>
            <person name="Presley C."/>
            <person name="Deng X."/>
            <person name="Wei C.I."/>
            <person name="Xiao S."/>
        </authorList>
    </citation>
    <scope>NUCLEOTIDE SEQUENCE [LARGE SCALE GENOMIC DNA]</scope>
    <source>
        <strain evidence="1">UMSG1</strain>
    </source>
</reference>